<evidence type="ECO:0000256" key="1">
    <source>
        <dbReference type="SAM" id="MobiDB-lite"/>
    </source>
</evidence>
<reference evidence="2 3" key="1">
    <citation type="submission" date="2017-04" db="EMBL/GenBank/DDBJ databases">
        <title>Genome sequencing of [Candida] sorbophila.</title>
        <authorList>
            <person name="Ahn J.O."/>
        </authorList>
    </citation>
    <scope>NUCLEOTIDE SEQUENCE [LARGE SCALE GENOMIC DNA]</scope>
    <source>
        <strain evidence="2 3">DS02</strain>
    </source>
</reference>
<dbReference type="Pfam" id="PF04908">
    <property type="entry name" value="SH3BGR"/>
    <property type="match status" value="1"/>
</dbReference>
<dbReference type="OrthoDB" id="9932926at2759"/>
<evidence type="ECO:0000313" key="2">
    <source>
        <dbReference type="EMBL" id="PRT53329.1"/>
    </source>
</evidence>
<dbReference type="EMBL" id="NDIQ01000001">
    <property type="protein sequence ID" value="PRT53329.1"/>
    <property type="molecule type" value="Genomic_DNA"/>
</dbReference>
<sequence length="237" mass="26445">MLQTHHKKKTKKKDKKKAVETESEGNVVTLAEEQLEDTTPRVLKPSVEAQSGEVSKEEHNAEREEKQEKPKEANIKEESEDLEPKSTASNNLTSVKPAASESKAQDVETEPQVKEEKSASASKASGKQAEVETPNEAPSASADEKTVYLYVSMSTGGRGAMSNFNRASTILKSYNIDFIPVEITMDETAKRLWKYQGIAKNKKLPAVVRDREIKLDFDALIEANEFEEVEELIFDDI</sequence>
<feature type="region of interest" description="Disordered" evidence="1">
    <location>
        <begin position="1"/>
        <end position="142"/>
    </location>
</feature>
<evidence type="ECO:0008006" key="4">
    <source>
        <dbReference type="Google" id="ProtNLM"/>
    </source>
</evidence>
<accession>A0A2T0FEE8</accession>
<evidence type="ECO:0000313" key="3">
    <source>
        <dbReference type="Proteomes" id="UP000238350"/>
    </source>
</evidence>
<dbReference type="Proteomes" id="UP000238350">
    <property type="component" value="Unassembled WGS sequence"/>
</dbReference>
<name>A0A2T0FEE8_9ASCO</name>
<proteinExistence type="predicted"/>
<comment type="caution">
    <text evidence="2">The sequence shown here is derived from an EMBL/GenBank/DDBJ whole genome shotgun (WGS) entry which is preliminary data.</text>
</comment>
<dbReference type="STRING" id="45607.A0A2T0FEE8"/>
<dbReference type="InterPro" id="IPR006993">
    <property type="entry name" value="Glut_rich_SH3-bd"/>
</dbReference>
<dbReference type="InterPro" id="IPR036249">
    <property type="entry name" value="Thioredoxin-like_sf"/>
</dbReference>
<dbReference type="AlphaFoldDB" id="A0A2T0FEE8"/>
<keyword evidence="3" id="KW-1185">Reference proteome</keyword>
<organism evidence="2 3">
    <name type="scientific">Wickerhamiella sorbophila</name>
    <dbReference type="NCBI Taxonomy" id="45607"/>
    <lineage>
        <taxon>Eukaryota</taxon>
        <taxon>Fungi</taxon>
        <taxon>Dikarya</taxon>
        <taxon>Ascomycota</taxon>
        <taxon>Saccharomycotina</taxon>
        <taxon>Dipodascomycetes</taxon>
        <taxon>Dipodascales</taxon>
        <taxon>Trichomonascaceae</taxon>
        <taxon>Wickerhamiella</taxon>
    </lineage>
</organism>
<protein>
    <recommendedName>
        <fullName evidence="4">Glutaredoxin domain-containing protein</fullName>
    </recommendedName>
</protein>
<dbReference type="RefSeq" id="XP_024663275.1">
    <property type="nucleotide sequence ID" value="XM_024807507.1"/>
</dbReference>
<feature type="compositionally biased region" description="Basic and acidic residues" evidence="1">
    <location>
        <begin position="54"/>
        <end position="77"/>
    </location>
</feature>
<feature type="compositionally biased region" description="Basic residues" evidence="1">
    <location>
        <begin position="1"/>
        <end position="16"/>
    </location>
</feature>
<feature type="compositionally biased region" description="Basic and acidic residues" evidence="1">
    <location>
        <begin position="103"/>
        <end position="118"/>
    </location>
</feature>
<dbReference type="Gene3D" id="3.40.30.10">
    <property type="entry name" value="Glutaredoxin"/>
    <property type="match status" value="1"/>
</dbReference>
<dbReference type="GeneID" id="36514698"/>
<feature type="compositionally biased region" description="Low complexity" evidence="1">
    <location>
        <begin position="119"/>
        <end position="128"/>
    </location>
</feature>
<gene>
    <name evidence="2" type="ORF">B9G98_00949</name>
</gene>
<dbReference type="SUPFAM" id="SSF52833">
    <property type="entry name" value="Thioredoxin-like"/>
    <property type="match status" value="1"/>
</dbReference>